<accession>A0A1X7KUH8</accession>
<dbReference type="Proteomes" id="UP000193228">
    <property type="component" value="Unassembled WGS sequence"/>
</dbReference>
<evidence type="ECO:0000313" key="3">
    <source>
        <dbReference type="Proteomes" id="UP000193228"/>
    </source>
</evidence>
<keyword evidence="3" id="KW-1185">Reference proteome</keyword>
<feature type="region of interest" description="Disordered" evidence="1">
    <location>
        <begin position="1"/>
        <end position="27"/>
    </location>
</feature>
<dbReference type="AlphaFoldDB" id="A0A1X7KUH8"/>
<dbReference type="EMBL" id="FXAT01000004">
    <property type="protein sequence ID" value="SMG45193.1"/>
    <property type="molecule type" value="Genomic_DNA"/>
</dbReference>
<sequence length="44" mass="4521">MAAARLDSRALATAAPQPQPARASPDRALTVSLGAPWRPLAPPC</sequence>
<gene>
    <name evidence="2" type="ORF">SAMN06265784_104350</name>
</gene>
<organism evidence="2 3">
    <name type="scientific">Paraburkholderia susongensis</name>
    <dbReference type="NCBI Taxonomy" id="1515439"/>
    <lineage>
        <taxon>Bacteria</taxon>
        <taxon>Pseudomonadati</taxon>
        <taxon>Pseudomonadota</taxon>
        <taxon>Betaproteobacteria</taxon>
        <taxon>Burkholderiales</taxon>
        <taxon>Burkholderiaceae</taxon>
        <taxon>Paraburkholderia</taxon>
    </lineage>
</organism>
<proteinExistence type="predicted"/>
<name>A0A1X7KUH8_9BURK</name>
<reference evidence="3" key="1">
    <citation type="submission" date="2017-04" db="EMBL/GenBank/DDBJ databases">
        <authorList>
            <person name="Varghese N."/>
            <person name="Submissions S."/>
        </authorList>
    </citation>
    <scope>NUCLEOTIDE SEQUENCE [LARGE SCALE GENOMIC DNA]</scope>
    <source>
        <strain evidence="3">LMG 29540</strain>
    </source>
</reference>
<evidence type="ECO:0000256" key="1">
    <source>
        <dbReference type="SAM" id="MobiDB-lite"/>
    </source>
</evidence>
<evidence type="ECO:0000313" key="2">
    <source>
        <dbReference type="EMBL" id="SMG45193.1"/>
    </source>
</evidence>
<protein>
    <submittedName>
        <fullName evidence="2">Uncharacterized protein</fullName>
    </submittedName>
</protein>
<feature type="compositionally biased region" description="Low complexity" evidence="1">
    <location>
        <begin position="9"/>
        <end position="27"/>
    </location>
</feature>
<dbReference type="STRING" id="1515439.SAMN06265784_104350"/>